<keyword evidence="3" id="KW-1185">Reference proteome</keyword>
<dbReference type="OrthoDB" id="5952164at2759"/>
<comment type="caution">
    <text evidence="2">The sequence shown here is derived from an EMBL/GenBank/DDBJ whole genome shotgun (WGS) entry which is preliminary data.</text>
</comment>
<gene>
    <name evidence="2" type="ORF">NPIL_682221</name>
</gene>
<protein>
    <recommendedName>
        <fullName evidence="1">DUF4773 domain-containing protein</fullName>
    </recommendedName>
</protein>
<dbReference type="EMBL" id="BMAW01009006">
    <property type="protein sequence ID" value="GFT11577.1"/>
    <property type="molecule type" value="Genomic_DNA"/>
</dbReference>
<dbReference type="InterPro" id="IPR031941">
    <property type="entry name" value="DUF4773"/>
</dbReference>
<organism evidence="2 3">
    <name type="scientific">Nephila pilipes</name>
    <name type="common">Giant wood spider</name>
    <name type="synonym">Nephila maculata</name>
    <dbReference type="NCBI Taxonomy" id="299642"/>
    <lineage>
        <taxon>Eukaryota</taxon>
        <taxon>Metazoa</taxon>
        <taxon>Ecdysozoa</taxon>
        <taxon>Arthropoda</taxon>
        <taxon>Chelicerata</taxon>
        <taxon>Arachnida</taxon>
        <taxon>Araneae</taxon>
        <taxon>Araneomorphae</taxon>
        <taxon>Entelegynae</taxon>
        <taxon>Araneoidea</taxon>
        <taxon>Nephilidae</taxon>
        <taxon>Nephila</taxon>
    </lineage>
</organism>
<dbReference type="Pfam" id="PF15998">
    <property type="entry name" value="DUF4773"/>
    <property type="match status" value="1"/>
</dbReference>
<evidence type="ECO:0000313" key="2">
    <source>
        <dbReference type="EMBL" id="GFT11577.1"/>
    </source>
</evidence>
<accession>A0A8X6NFJ1</accession>
<feature type="domain" description="DUF4773" evidence="1">
    <location>
        <begin position="22"/>
        <end position="77"/>
    </location>
</feature>
<reference evidence="2" key="1">
    <citation type="submission" date="2020-08" db="EMBL/GenBank/DDBJ databases">
        <title>Multicomponent nature underlies the extraordinary mechanical properties of spider dragline silk.</title>
        <authorList>
            <person name="Kono N."/>
            <person name="Nakamura H."/>
            <person name="Mori M."/>
            <person name="Yoshida Y."/>
            <person name="Ohtoshi R."/>
            <person name="Malay A.D."/>
            <person name="Moran D.A.P."/>
            <person name="Tomita M."/>
            <person name="Numata K."/>
            <person name="Arakawa K."/>
        </authorList>
    </citation>
    <scope>NUCLEOTIDE SEQUENCE</scope>
</reference>
<proteinExistence type="predicted"/>
<feature type="non-terminal residue" evidence="2">
    <location>
        <position position="1"/>
    </location>
</feature>
<dbReference type="AlphaFoldDB" id="A0A8X6NFJ1"/>
<evidence type="ECO:0000259" key="1">
    <source>
        <dbReference type="Pfam" id="PF15998"/>
    </source>
</evidence>
<dbReference type="Proteomes" id="UP000887013">
    <property type="component" value="Unassembled WGS sequence"/>
</dbReference>
<evidence type="ECO:0000313" key="3">
    <source>
        <dbReference type="Proteomes" id="UP000887013"/>
    </source>
</evidence>
<name>A0A8X6NFJ1_NEPPI</name>
<sequence>MGSLDLSAQQEFESARGLSFSCTCDKKKHTCKCCGTVDYKKGKIKETCIELKYDGSKTAITVSVFVNNKVLVSKTLS</sequence>